<keyword evidence="1" id="KW-0472">Membrane</keyword>
<gene>
    <name evidence="2" type="ORF">OU798_04990</name>
</gene>
<evidence type="ECO:0000313" key="3">
    <source>
        <dbReference type="Proteomes" id="UP001145087"/>
    </source>
</evidence>
<reference evidence="2" key="1">
    <citation type="submission" date="2022-11" db="EMBL/GenBank/DDBJ databases">
        <title>Marilongibacter aestuarii gen. nov., sp. nov., isolated from tidal flat sediment.</title>
        <authorList>
            <person name="Jiayan W."/>
        </authorList>
    </citation>
    <scope>NUCLEOTIDE SEQUENCE</scope>
    <source>
        <strain evidence="2">Z1-6</strain>
    </source>
</reference>
<feature type="transmembrane region" description="Helical" evidence="1">
    <location>
        <begin position="156"/>
        <end position="172"/>
    </location>
</feature>
<feature type="transmembrane region" description="Helical" evidence="1">
    <location>
        <begin position="20"/>
        <end position="40"/>
    </location>
</feature>
<proteinExistence type="predicted"/>
<evidence type="ECO:0000256" key="1">
    <source>
        <dbReference type="SAM" id="Phobius"/>
    </source>
</evidence>
<sequence length="173" mass="19703">MERKRERKRRYTMRSLHRDIGFFVIGITIIYGLSGILLLYRDTDFLKSEKNIERVVAPNLKSTELGAALRMKGFKVVDEADDKIHFNNGSYNPATGEVKYTAKELPAFLNKLNGFHKIASSNVMHYVALVYALLLLFLAVSSFWMFKSKTIIFKRGLYLTGAGVVLTVIIFSL</sequence>
<dbReference type="EMBL" id="JAPOHD010000009">
    <property type="protein sequence ID" value="MCY1719685.1"/>
    <property type="molecule type" value="Genomic_DNA"/>
</dbReference>
<accession>A0A9X3J6I4</accession>
<dbReference type="Proteomes" id="UP001145087">
    <property type="component" value="Unassembled WGS sequence"/>
</dbReference>
<dbReference type="AlphaFoldDB" id="A0A9X3J6I4"/>
<feature type="transmembrane region" description="Helical" evidence="1">
    <location>
        <begin position="123"/>
        <end position="144"/>
    </location>
</feature>
<keyword evidence="1" id="KW-0812">Transmembrane</keyword>
<evidence type="ECO:0008006" key="4">
    <source>
        <dbReference type="Google" id="ProtNLM"/>
    </source>
</evidence>
<keyword evidence="1" id="KW-1133">Transmembrane helix</keyword>
<protein>
    <recommendedName>
        <fullName evidence="4">PepSY domain-containing protein</fullName>
    </recommendedName>
</protein>
<evidence type="ECO:0000313" key="2">
    <source>
        <dbReference type="EMBL" id="MCY1719685.1"/>
    </source>
</evidence>
<name>A0A9X3J6I4_9BACT</name>
<organism evidence="2 3">
    <name type="scientific">Draconibacterium aestuarii</name>
    <dbReference type="NCBI Taxonomy" id="2998507"/>
    <lineage>
        <taxon>Bacteria</taxon>
        <taxon>Pseudomonadati</taxon>
        <taxon>Bacteroidota</taxon>
        <taxon>Bacteroidia</taxon>
        <taxon>Marinilabiliales</taxon>
        <taxon>Prolixibacteraceae</taxon>
        <taxon>Draconibacterium</taxon>
    </lineage>
</organism>
<comment type="caution">
    <text evidence="2">The sequence shown here is derived from an EMBL/GenBank/DDBJ whole genome shotgun (WGS) entry which is preliminary data.</text>
</comment>
<dbReference type="RefSeq" id="WP_343332022.1">
    <property type="nucleotide sequence ID" value="NZ_JAPOHD010000009.1"/>
</dbReference>
<keyword evidence="3" id="KW-1185">Reference proteome</keyword>